<reference evidence="6 7" key="1">
    <citation type="submission" date="2019-02" db="EMBL/GenBank/DDBJ databases">
        <title>Draft genome sequences of novel Actinobacteria.</title>
        <authorList>
            <person name="Sahin N."/>
            <person name="Ay H."/>
            <person name="Saygin H."/>
        </authorList>
    </citation>
    <scope>NUCLEOTIDE SEQUENCE [LARGE SCALE GENOMIC DNA]</scope>
    <source>
        <strain evidence="6 7">16K104</strain>
    </source>
</reference>
<evidence type="ECO:0000256" key="1">
    <source>
        <dbReference type="ARBA" id="ARBA00022801"/>
    </source>
</evidence>
<dbReference type="PROSITE" id="PS50231">
    <property type="entry name" value="RICIN_B_LECTIN"/>
    <property type="match status" value="1"/>
</dbReference>
<dbReference type="Gene3D" id="3.20.20.80">
    <property type="entry name" value="Glycosidases"/>
    <property type="match status" value="1"/>
</dbReference>
<dbReference type="GO" id="GO:0004553">
    <property type="term" value="F:hydrolase activity, hydrolyzing O-glycosyl compounds"/>
    <property type="evidence" value="ECO:0007669"/>
    <property type="project" value="InterPro"/>
</dbReference>
<dbReference type="Pfam" id="PF00652">
    <property type="entry name" value="Ricin_B_lectin"/>
    <property type="match status" value="1"/>
</dbReference>
<accession>A0A4R4XGE5</accession>
<comment type="caution">
    <text evidence="6">The sequence shown here is derived from an EMBL/GenBank/DDBJ whole genome shotgun (WGS) entry which is preliminary data.</text>
</comment>
<dbReference type="AlphaFoldDB" id="A0A4R4XGE5"/>
<protein>
    <recommendedName>
        <fullName evidence="5">Ricin B lectin domain-containing protein</fullName>
    </recommendedName>
</protein>
<dbReference type="Gene3D" id="2.80.10.50">
    <property type="match status" value="1"/>
</dbReference>
<proteinExistence type="inferred from homology"/>
<feature type="compositionally biased region" description="Low complexity" evidence="4">
    <location>
        <begin position="64"/>
        <end position="83"/>
    </location>
</feature>
<dbReference type="SUPFAM" id="SSF51445">
    <property type="entry name" value="(Trans)glycosidases"/>
    <property type="match status" value="1"/>
</dbReference>
<dbReference type="Proteomes" id="UP000295172">
    <property type="component" value="Unassembled WGS sequence"/>
</dbReference>
<sequence length="516" mass="55145">MLTQTSGIDAAPCLREHRRDTQTRGAGPPLVRIGERVRSTVGRIAAAALAATAVVAAVTVPAGASATPSTTGTAGHTGPTGTGEFRGVNWADPRDNYADDEVVPSGLSTADSYATTYRKATGIVGEFRKELKANTVRLPINPSSAGTDWWQSYRAAIDASVAGGFKVILSYWEADNAKDGRVDDPVKYAAMWDAVVTAYGKNPRVYFEPMNEPFGYSLDEWVSLTSSWIARHQNVPRGRIVISGTGYNDNVTGVGAAPQLEGTLLSLHFYGFWASDENKAAWLANLRPRIGDYGWRTIIDEAGSPMTIGLNYGNHEGNVYTSYLAALTQVAREQKMGIVYWPGLRTGDSYSMTTQVGPKDLQVNSQSGLAQLWWGWGLLRQEPTNDLPPAPPGEPIRGVASNRCVDVPGFSTAPGTALNLWDCNNGGNQSWNYTADKQLTVYADKCMTAGAAGSPVTIENCTGAPSQAWNVNADLTITSVASPDLCLDAAGGGTGNGTAVDLWYCNNADNQKWTRS</sequence>
<evidence type="ECO:0000313" key="6">
    <source>
        <dbReference type="EMBL" id="TDD29659.1"/>
    </source>
</evidence>
<dbReference type="InterPro" id="IPR000772">
    <property type="entry name" value="Ricin_B_lectin"/>
</dbReference>
<keyword evidence="2 3" id="KW-0326">Glycosidase</keyword>
<dbReference type="InterPro" id="IPR017853">
    <property type="entry name" value="GH"/>
</dbReference>
<evidence type="ECO:0000256" key="2">
    <source>
        <dbReference type="ARBA" id="ARBA00023295"/>
    </source>
</evidence>
<dbReference type="OrthoDB" id="273314at2"/>
<dbReference type="SMART" id="SM00458">
    <property type="entry name" value="RICIN"/>
    <property type="match status" value="1"/>
</dbReference>
<keyword evidence="7" id="KW-1185">Reference proteome</keyword>
<evidence type="ECO:0000259" key="5">
    <source>
        <dbReference type="SMART" id="SM00458"/>
    </source>
</evidence>
<evidence type="ECO:0000256" key="4">
    <source>
        <dbReference type="SAM" id="MobiDB-lite"/>
    </source>
</evidence>
<dbReference type="CDD" id="cd23418">
    <property type="entry name" value="beta-trefoil_Ricin_XLN-like"/>
    <property type="match status" value="1"/>
</dbReference>
<feature type="domain" description="Ricin B lectin" evidence="5">
    <location>
        <begin position="391"/>
        <end position="516"/>
    </location>
</feature>
<dbReference type="SUPFAM" id="SSF50370">
    <property type="entry name" value="Ricin B-like lectins"/>
    <property type="match status" value="1"/>
</dbReference>
<feature type="region of interest" description="Disordered" evidence="4">
    <location>
        <begin position="1"/>
        <end position="29"/>
    </location>
</feature>
<comment type="similarity">
    <text evidence="3">Belongs to the glycosyl hydrolase 5 (cellulase A) family.</text>
</comment>
<dbReference type="Pfam" id="PF00150">
    <property type="entry name" value="Cellulase"/>
    <property type="match status" value="1"/>
</dbReference>
<dbReference type="GO" id="GO:0000272">
    <property type="term" value="P:polysaccharide catabolic process"/>
    <property type="evidence" value="ECO:0007669"/>
    <property type="project" value="InterPro"/>
</dbReference>
<organism evidence="6 7">
    <name type="scientific">Kribbella turkmenica</name>
    <dbReference type="NCBI Taxonomy" id="2530375"/>
    <lineage>
        <taxon>Bacteria</taxon>
        <taxon>Bacillati</taxon>
        <taxon>Actinomycetota</taxon>
        <taxon>Actinomycetes</taxon>
        <taxon>Propionibacteriales</taxon>
        <taxon>Kribbellaceae</taxon>
        <taxon>Kribbella</taxon>
    </lineage>
</organism>
<gene>
    <name evidence="6" type="ORF">E1218_03565</name>
</gene>
<name>A0A4R4XGE5_9ACTN</name>
<dbReference type="InterPro" id="IPR001547">
    <property type="entry name" value="Glyco_hydro_5"/>
</dbReference>
<dbReference type="InterPro" id="IPR035992">
    <property type="entry name" value="Ricin_B-like_lectins"/>
</dbReference>
<evidence type="ECO:0000256" key="3">
    <source>
        <dbReference type="RuleBase" id="RU361153"/>
    </source>
</evidence>
<evidence type="ECO:0000313" key="7">
    <source>
        <dbReference type="Proteomes" id="UP000295172"/>
    </source>
</evidence>
<feature type="region of interest" description="Disordered" evidence="4">
    <location>
        <begin position="64"/>
        <end position="89"/>
    </location>
</feature>
<keyword evidence="1 3" id="KW-0378">Hydrolase</keyword>
<dbReference type="EMBL" id="SMKR01000009">
    <property type="protein sequence ID" value="TDD29659.1"/>
    <property type="molecule type" value="Genomic_DNA"/>
</dbReference>